<feature type="domain" description="SSD" evidence="8">
    <location>
        <begin position="524"/>
        <end position="689"/>
    </location>
</feature>
<dbReference type="PANTHER" id="PTHR33406">
    <property type="entry name" value="MEMBRANE PROTEIN MJ1562-RELATED"/>
    <property type="match status" value="1"/>
</dbReference>
<feature type="transmembrane region" description="Helical" evidence="7">
    <location>
        <begin position="232"/>
        <end position="251"/>
    </location>
</feature>
<evidence type="ECO:0000256" key="6">
    <source>
        <dbReference type="ARBA" id="ARBA00023136"/>
    </source>
</evidence>
<evidence type="ECO:0000256" key="4">
    <source>
        <dbReference type="ARBA" id="ARBA00022692"/>
    </source>
</evidence>
<feature type="transmembrane region" description="Helical" evidence="7">
    <location>
        <begin position="207"/>
        <end position="226"/>
    </location>
</feature>
<evidence type="ECO:0000256" key="3">
    <source>
        <dbReference type="ARBA" id="ARBA00022475"/>
    </source>
</evidence>
<feature type="transmembrane region" description="Helical" evidence="7">
    <location>
        <begin position="180"/>
        <end position="200"/>
    </location>
</feature>
<dbReference type="InterPro" id="IPR004869">
    <property type="entry name" value="MMPL_dom"/>
</dbReference>
<evidence type="ECO:0000256" key="5">
    <source>
        <dbReference type="ARBA" id="ARBA00022989"/>
    </source>
</evidence>
<dbReference type="Pfam" id="PF03176">
    <property type="entry name" value="MMPL"/>
    <property type="match status" value="2"/>
</dbReference>
<comment type="similarity">
    <text evidence="2">Belongs to the resistance-nodulation-cell division (RND) (TC 2.A.6) family. MmpL subfamily.</text>
</comment>
<dbReference type="SUPFAM" id="SSF82866">
    <property type="entry name" value="Multidrug efflux transporter AcrB transmembrane domain"/>
    <property type="match status" value="2"/>
</dbReference>
<keyword evidence="10" id="KW-1185">Reference proteome</keyword>
<dbReference type="EMBL" id="JAGSOH010000008">
    <property type="protein sequence ID" value="MBR7825704.1"/>
    <property type="molecule type" value="Genomic_DNA"/>
</dbReference>
<feature type="transmembrane region" description="Helical" evidence="7">
    <location>
        <begin position="272"/>
        <end position="296"/>
    </location>
</feature>
<dbReference type="PANTHER" id="PTHR33406:SF11">
    <property type="entry name" value="MEMBRANE PROTEIN SCO6666-RELATED"/>
    <property type="match status" value="1"/>
</dbReference>
<keyword evidence="3" id="KW-1003">Cell membrane</keyword>
<feature type="domain" description="SSD" evidence="8">
    <location>
        <begin position="197"/>
        <end position="329"/>
    </location>
</feature>
<feature type="transmembrane region" description="Helical" evidence="7">
    <location>
        <begin position="586"/>
        <end position="605"/>
    </location>
</feature>
<feature type="transmembrane region" description="Helical" evidence="7">
    <location>
        <begin position="553"/>
        <end position="574"/>
    </location>
</feature>
<gene>
    <name evidence="9" type="ORF">KDK95_05245</name>
</gene>
<feature type="transmembrane region" description="Helical" evidence="7">
    <location>
        <begin position="667"/>
        <end position="690"/>
    </location>
</feature>
<evidence type="ECO:0000256" key="7">
    <source>
        <dbReference type="SAM" id="Phobius"/>
    </source>
</evidence>
<keyword evidence="5 7" id="KW-1133">Transmembrane helix</keyword>
<comment type="subcellular location">
    <subcellularLocation>
        <location evidence="1">Cell membrane</location>
        <topology evidence="1">Multi-pass membrane protein</topology>
    </subcellularLocation>
</comment>
<dbReference type="Proteomes" id="UP000676325">
    <property type="component" value="Unassembled WGS sequence"/>
</dbReference>
<dbReference type="RefSeq" id="WP_212516858.1">
    <property type="nucleotide sequence ID" value="NZ_JAGSOH010000008.1"/>
</dbReference>
<name>A0A941IG38_9ACTN</name>
<evidence type="ECO:0000256" key="2">
    <source>
        <dbReference type="ARBA" id="ARBA00010157"/>
    </source>
</evidence>
<dbReference type="GO" id="GO:0005886">
    <property type="term" value="C:plasma membrane"/>
    <property type="evidence" value="ECO:0007669"/>
    <property type="project" value="UniProtKB-SubCell"/>
</dbReference>
<feature type="transmembrane region" description="Helical" evidence="7">
    <location>
        <begin position="637"/>
        <end position="655"/>
    </location>
</feature>
<sequence length="745" mass="75814">MAALLAFIGRAAFRRRWYVVAMWLGVLVAVGLAAAKAPAAPSDSFTMPGTESQQAATVVGEHFPGGGSGGASAQLVFVDRAGGQVAAGADRAAIEKAVAAAAAGPQVASVADPFATAAVSKSGSTAYATVTYKVAATDLTDAAKTALQNAAAGARSANLTVEIGGNALTPTPAAGGATEGIGIAAAFLVLLLTFGSLAAAGVPLITAIVGVGVSMTSITALGHALGLSETTGTLATMLGLAVGIDYAVFIVSRYREEREQGIEAREAAGLAVGTAGSAVVFAGMTVVIGLAGLFVVGVPMLTKMGLAAAGAVAVGVLVALTLVPAMLGLFPNAVLSRSARKGKTRKTARQGRWGAGWARFVIRGRVPLLLLGVIGLGIIATPIAALHLGSQDNGYLATSTTERRAYDDLAKAFGPGFNGPLTVVVDAESAQSPKTAVAEISSGIASTPGVVSVSAAHYDAAGNVAVFSVIPSTGPSDQKTVDLVNAIRGERADLQAGTGATYMVTGATASDIDSATKVKHALLPYLAVVIGLAIVLLLIVFRSALIPFKAAAGFLLSVLAAIGAVVAVFQWGWLARFIGVHQTGPIMTLMPIFMVGIIFGLAMDYEVFLVSRMREAHTRGADARSAITEGFRSSSRVVTAAALIMTAVFSGFIGADNSLIKMIGFGLAIAVLFDAFIVRMTLVPALLAMLGERAWQLPRPLGRILPRVDIEGQSLDRRRERAIQAAELRAEVVGERPTVPAAPIG</sequence>
<reference evidence="9" key="1">
    <citation type="submission" date="2021-04" db="EMBL/GenBank/DDBJ databases">
        <title>Genome based classification of Actinospica acidithermotolerans sp. nov., an actinobacterium isolated from an Indonesian hot spring.</title>
        <authorList>
            <person name="Kusuma A.B."/>
            <person name="Putra K.E."/>
            <person name="Nafisah S."/>
            <person name="Loh J."/>
            <person name="Nouioui I."/>
            <person name="Goodfellow M."/>
        </authorList>
    </citation>
    <scope>NUCLEOTIDE SEQUENCE</scope>
    <source>
        <strain evidence="9">MGRD01-02</strain>
    </source>
</reference>
<accession>A0A941IG38</accession>
<keyword evidence="4 7" id="KW-0812">Transmembrane</keyword>
<feature type="transmembrane region" description="Helical" evidence="7">
    <location>
        <begin position="522"/>
        <end position="541"/>
    </location>
</feature>
<feature type="transmembrane region" description="Helical" evidence="7">
    <location>
        <begin position="368"/>
        <end position="388"/>
    </location>
</feature>
<dbReference type="PROSITE" id="PS50156">
    <property type="entry name" value="SSD"/>
    <property type="match status" value="2"/>
</dbReference>
<evidence type="ECO:0000259" key="8">
    <source>
        <dbReference type="PROSITE" id="PS50156"/>
    </source>
</evidence>
<keyword evidence="6 7" id="KW-0472">Membrane</keyword>
<comment type="caution">
    <text evidence="9">The sequence shown here is derived from an EMBL/GenBank/DDBJ whole genome shotgun (WGS) entry which is preliminary data.</text>
</comment>
<protein>
    <submittedName>
        <fullName evidence="9">MMPL family transporter</fullName>
    </submittedName>
</protein>
<dbReference type="AlphaFoldDB" id="A0A941IG38"/>
<evidence type="ECO:0000313" key="10">
    <source>
        <dbReference type="Proteomes" id="UP000676325"/>
    </source>
</evidence>
<feature type="transmembrane region" description="Helical" evidence="7">
    <location>
        <begin position="308"/>
        <end position="335"/>
    </location>
</feature>
<evidence type="ECO:0000313" key="9">
    <source>
        <dbReference type="EMBL" id="MBR7825704.1"/>
    </source>
</evidence>
<dbReference type="Gene3D" id="1.20.1640.10">
    <property type="entry name" value="Multidrug efflux transporter AcrB transmembrane domain"/>
    <property type="match status" value="2"/>
</dbReference>
<dbReference type="InterPro" id="IPR000731">
    <property type="entry name" value="SSD"/>
</dbReference>
<evidence type="ECO:0000256" key="1">
    <source>
        <dbReference type="ARBA" id="ARBA00004651"/>
    </source>
</evidence>
<proteinExistence type="inferred from homology"/>
<organism evidence="9 10">
    <name type="scientific">Actinospica acidithermotolerans</name>
    <dbReference type="NCBI Taxonomy" id="2828514"/>
    <lineage>
        <taxon>Bacteria</taxon>
        <taxon>Bacillati</taxon>
        <taxon>Actinomycetota</taxon>
        <taxon>Actinomycetes</taxon>
        <taxon>Catenulisporales</taxon>
        <taxon>Actinospicaceae</taxon>
        <taxon>Actinospica</taxon>
    </lineage>
</organism>
<dbReference type="InterPro" id="IPR050545">
    <property type="entry name" value="Mycobact_MmpL"/>
</dbReference>